<evidence type="ECO:0000313" key="1">
    <source>
        <dbReference type="EMBL" id="KFM58813.1"/>
    </source>
</evidence>
<name>A0A087T124_STEMI</name>
<organism evidence="1 2">
    <name type="scientific">Stegodyphus mimosarum</name>
    <name type="common">African social velvet spider</name>
    <dbReference type="NCBI Taxonomy" id="407821"/>
    <lineage>
        <taxon>Eukaryota</taxon>
        <taxon>Metazoa</taxon>
        <taxon>Ecdysozoa</taxon>
        <taxon>Arthropoda</taxon>
        <taxon>Chelicerata</taxon>
        <taxon>Arachnida</taxon>
        <taxon>Araneae</taxon>
        <taxon>Araneomorphae</taxon>
        <taxon>Entelegynae</taxon>
        <taxon>Eresoidea</taxon>
        <taxon>Eresidae</taxon>
        <taxon>Stegodyphus</taxon>
    </lineage>
</organism>
<accession>A0A087T124</accession>
<feature type="non-terminal residue" evidence="1">
    <location>
        <position position="84"/>
    </location>
</feature>
<evidence type="ECO:0000313" key="2">
    <source>
        <dbReference type="Proteomes" id="UP000054359"/>
    </source>
</evidence>
<keyword evidence="2" id="KW-1185">Reference proteome</keyword>
<reference evidence="1 2" key="1">
    <citation type="submission" date="2013-11" db="EMBL/GenBank/DDBJ databases">
        <title>Genome sequencing of Stegodyphus mimosarum.</title>
        <authorList>
            <person name="Bechsgaard J."/>
        </authorList>
    </citation>
    <scope>NUCLEOTIDE SEQUENCE [LARGE SCALE GENOMIC DNA]</scope>
</reference>
<dbReference type="AlphaFoldDB" id="A0A087T124"/>
<proteinExistence type="predicted"/>
<protein>
    <submittedName>
        <fullName evidence="1">Uncharacterized protein</fullName>
    </submittedName>
</protein>
<sequence>MTSILFERVGNLWNHQVPQRKRPCRLPLSGICTSQSRNLVVIEFKSPGCTNGFIPNGVVPSSNRSASSAAARSKSHLRCLACFL</sequence>
<dbReference type="Proteomes" id="UP000054359">
    <property type="component" value="Unassembled WGS sequence"/>
</dbReference>
<gene>
    <name evidence="1" type="ORF">X975_15751</name>
</gene>
<dbReference type="EMBL" id="KK112914">
    <property type="protein sequence ID" value="KFM58813.1"/>
    <property type="molecule type" value="Genomic_DNA"/>
</dbReference>